<dbReference type="AlphaFoldDB" id="Q87YR4"/>
<sequence>MNWQSVSELVCAKIVRLVNCLPWVARPGCVVYDARRVQ</sequence>
<organism evidence="1 2">
    <name type="scientific">Pseudomonas syringae pv. tomato (strain ATCC BAA-871 / DC3000)</name>
    <dbReference type="NCBI Taxonomy" id="223283"/>
    <lineage>
        <taxon>Bacteria</taxon>
        <taxon>Pseudomonadati</taxon>
        <taxon>Pseudomonadota</taxon>
        <taxon>Gammaproteobacteria</taxon>
        <taxon>Pseudomonadales</taxon>
        <taxon>Pseudomonadaceae</taxon>
        <taxon>Pseudomonas</taxon>
    </lineage>
</organism>
<proteinExistence type="predicted"/>
<gene>
    <name evidence="1" type="ordered locus">PSPTO_3728</name>
</gene>
<protein>
    <submittedName>
        <fullName evidence="1">Uncharacterized protein</fullName>
    </submittedName>
</protein>
<dbReference type="EMBL" id="AE016853">
    <property type="protein sequence ID" value="AAO57197.1"/>
    <property type="molecule type" value="Genomic_DNA"/>
</dbReference>
<evidence type="ECO:0000313" key="2">
    <source>
        <dbReference type="Proteomes" id="UP000002515"/>
    </source>
</evidence>
<dbReference type="Proteomes" id="UP000002515">
    <property type="component" value="Chromosome"/>
</dbReference>
<evidence type="ECO:0000313" key="1">
    <source>
        <dbReference type="EMBL" id="AAO57197.1"/>
    </source>
</evidence>
<keyword evidence="2" id="KW-1185">Reference proteome</keyword>
<dbReference type="KEGG" id="pst:PSPTO_3728"/>
<dbReference type="HOGENOM" id="CLU_3331849_0_0_6"/>
<reference evidence="1 2" key="1">
    <citation type="journal article" date="2003" name="Proc. Natl. Acad. Sci. U.S.A.">
        <title>The complete genome sequence of the Arabidopsis and tomato pathogen Pseudomonas syringae pv. tomato DC3000.</title>
        <authorList>
            <person name="Buell C.R."/>
            <person name="Joardar V."/>
            <person name="Lindeberg M."/>
            <person name="Selengut J."/>
            <person name="Paulsen I.T."/>
            <person name="Gwinn M.L."/>
            <person name="Dodson R.J."/>
            <person name="Deboy R.T."/>
            <person name="Durkin A.S."/>
            <person name="Kolonay J.F."/>
            <person name="Madupu R."/>
            <person name="Daugherty S."/>
            <person name="Brinkac L."/>
            <person name="Beanan M.J."/>
            <person name="Haft D.H."/>
            <person name="Nelson W.C."/>
            <person name="Davidsen T."/>
            <person name="Zafar N."/>
            <person name="Zhou L."/>
            <person name="Liu J."/>
            <person name="Yuan Q."/>
            <person name="Khouri H."/>
            <person name="Fedorova N."/>
            <person name="Tran B."/>
            <person name="Russell D."/>
            <person name="Berry K."/>
            <person name="Utterback T."/>
            <person name="Van Aken S.E."/>
            <person name="Feldblyum T.V."/>
            <person name="D'Ascenzo M."/>
            <person name="Deng W.L."/>
            <person name="Ramos A.R."/>
            <person name="Alfano J.R."/>
            <person name="Cartinhour S."/>
            <person name="Chatterjee A.K."/>
            <person name="Delaney T.P."/>
            <person name="Lazarowitz S.G."/>
            <person name="Martin G.B."/>
            <person name="Schneider D.J."/>
            <person name="Tang X."/>
            <person name="Bender C.L."/>
            <person name="White O."/>
            <person name="Fraser C.M."/>
            <person name="Collmer A."/>
        </authorList>
    </citation>
    <scope>NUCLEOTIDE SEQUENCE [LARGE SCALE GENOMIC DNA]</scope>
    <source>
        <strain evidence="2">ATCC BAA-871 / DC3000</strain>
    </source>
</reference>
<name>Q87YR4_PSESM</name>
<accession>Q87YR4</accession>